<comment type="pathway">
    <text evidence="1 8">Metabolic intermediate biosynthesis; chorismate biosynthesis; chorismate from D-erythrose 4-phosphate and phosphoenolpyruvate: step 6/7.</text>
</comment>
<dbReference type="GO" id="GO:0003866">
    <property type="term" value="F:3-phosphoshikimate 1-carboxyvinyltransferase activity"/>
    <property type="evidence" value="ECO:0007669"/>
    <property type="project" value="UniProtKB-UniRule"/>
</dbReference>
<comment type="similarity">
    <text evidence="2 8">Belongs to the EPSP synthase family.</text>
</comment>
<dbReference type="GO" id="GO:0008652">
    <property type="term" value="P:amino acid biosynthetic process"/>
    <property type="evidence" value="ECO:0007669"/>
    <property type="project" value="UniProtKB-KW"/>
</dbReference>
<dbReference type="InterPro" id="IPR023193">
    <property type="entry name" value="EPSP_synthase_CS"/>
</dbReference>
<dbReference type="GO" id="GO:0009423">
    <property type="term" value="P:chorismate biosynthetic process"/>
    <property type="evidence" value="ECO:0007669"/>
    <property type="project" value="UniProtKB-UniRule"/>
</dbReference>
<evidence type="ECO:0000313" key="10">
    <source>
        <dbReference type="EMBL" id="GIH72224.1"/>
    </source>
</evidence>
<gene>
    <name evidence="10" type="primary">aroA2</name>
    <name evidence="8" type="synonym">aroA</name>
    <name evidence="10" type="ORF">Mth01_44770</name>
</gene>
<feature type="binding site" evidence="8">
    <location>
        <position position="34"/>
    </location>
    <ligand>
        <name>3-phosphoshikimate</name>
        <dbReference type="ChEBI" id="CHEBI:145989"/>
    </ligand>
</feature>
<comment type="catalytic activity">
    <reaction evidence="7">
        <text>3-phosphoshikimate + phosphoenolpyruvate = 5-O-(1-carboxyvinyl)-3-phosphoshikimate + phosphate</text>
        <dbReference type="Rhea" id="RHEA:21256"/>
        <dbReference type="ChEBI" id="CHEBI:43474"/>
        <dbReference type="ChEBI" id="CHEBI:57701"/>
        <dbReference type="ChEBI" id="CHEBI:58702"/>
        <dbReference type="ChEBI" id="CHEBI:145989"/>
        <dbReference type="EC" id="2.5.1.19"/>
    </reaction>
    <physiologicalReaction direction="left-to-right" evidence="7">
        <dbReference type="Rhea" id="RHEA:21257"/>
    </physiologicalReaction>
</comment>
<dbReference type="PANTHER" id="PTHR21090:SF5">
    <property type="entry name" value="PENTAFUNCTIONAL AROM POLYPEPTIDE"/>
    <property type="match status" value="1"/>
</dbReference>
<feature type="binding site" evidence="8">
    <location>
        <position position="183"/>
    </location>
    <ligand>
        <name>3-phosphoshikimate</name>
        <dbReference type="ChEBI" id="CHEBI:145989"/>
    </ligand>
</feature>
<dbReference type="GO" id="GO:0005737">
    <property type="term" value="C:cytoplasm"/>
    <property type="evidence" value="ECO:0007669"/>
    <property type="project" value="UniProtKB-SubCell"/>
</dbReference>
<dbReference type="EMBL" id="BOOG01000047">
    <property type="protein sequence ID" value="GIH72224.1"/>
    <property type="molecule type" value="Genomic_DNA"/>
</dbReference>
<comment type="function">
    <text evidence="8">Catalyzes the transfer of the enolpyruvyl moiety of phosphoenolpyruvate (PEP) to the 5-hydroxyl of shikimate-3-phosphate (S3P) to produce enolpyruvyl shikimate-3-phosphate and inorganic phosphate.</text>
</comment>
<dbReference type="CDD" id="cd01556">
    <property type="entry name" value="EPSP_synthase"/>
    <property type="match status" value="1"/>
</dbReference>
<dbReference type="Pfam" id="PF00275">
    <property type="entry name" value="EPSP_synthase"/>
    <property type="match status" value="1"/>
</dbReference>
<dbReference type="UniPathway" id="UPA00053">
    <property type="reaction ID" value="UER00089"/>
</dbReference>
<sequence>MAAGAPDPRRKETELTVRTLRTVDSEVKVLGSKSYTNRYLAIASLSGQDTTLENALISDDTVYFARGIEALGHVRAEIDERHETIRVTPTGEPMRAPADEIFMGGAGTPLRFLISMAGHAPGVTTITGNKRMQERPMGDLLAALPALGVDAVSVRGNGSPPVQVAGGSFRGGATQISGAVSSQFTSSLLINSVLAETDVEITITDDLISKPYVEMTIAALAEMGVQIKRDGYARFTVPAGQAFRGGSVTVEPDASGMSYFLAAAAVLGGRVTIPGIGRDSYQGDVGLVDALARMGCAASFDQKGITLTGGELHGIEIDMESMPDVVPTLAVVAAFARGTTHISNIASLRVKECDRIAAVTNELRKMGIAVDEHHDAMTITGGTPTGAVIETYDDHRIAMCFAIAGLRTEGVVIKDPGCVAKSYPTFWETLDTLFPDGKSTTFPDGKSTR</sequence>
<dbReference type="PANTHER" id="PTHR21090">
    <property type="entry name" value="AROM/DEHYDROQUINATE SYNTHASE"/>
    <property type="match status" value="1"/>
</dbReference>
<dbReference type="EC" id="2.5.1.19" evidence="8"/>
<keyword evidence="6 8" id="KW-0057">Aromatic amino acid biosynthesis</keyword>
<dbReference type="InterPro" id="IPR001986">
    <property type="entry name" value="Enolpyruvate_Tfrase_dom"/>
</dbReference>
<dbReference type="AlphaFoldDB" id="A0A8J3RCK7"/>
<feature type="binding site" evidence="8">
    <location>
        <position position="421"/>
    </location>
    <ligand>
        <name>phosphoenolpyruvate</name>
        <dbReference type="ChEBI" id="CHEBI:58702"/>
    </ligand>
</feature>
<accession>A0A8J3RCK7</accession>
<evidence type="ECO:0000313" key="11">
    <source>
        <dbReference type="Proteomes" id="UP000610966"/>
    </source>
</evidence>
<protein>
    <recommendedName>
        <fullName evidence="8">3-phosphoshikimate 1-carboxyvinyltransferase</fullName>
        <ecNumber evidence="8">2.5.1.19</ecNumber>
    </recommendedName>
    <alternativeName>
        <fullName evidence="8">5-enolpyruvylshikimate-3-phosphate synthase</fullName>
        <shortName evidence="8">EPSP synthase</shortName>
        <shortName evidence="8">EPSPS</shortName>
    </alternativeName>
</protein>
<dbReference type="NCBIfam" id="TIGR01356">
    <property type="entry name" value="aroA"/>
    <property type="match status" value="1"/>
</dbReference>
<reference evidence="10" key="1">
    <citation type="submission" date="2021-01" db="EMBL/GenBank/DDBJ databases">
        <title>Whole genome shotgun sequence of Sphaerimonospora thailandensis NBRC 107569.</title>
        <authorList>
            <person name="Komaki H."/>
            <person name="Tamura T."/>
        </authorList>
    </citation>
    <scope>NUCLEOTIDE SEQUENCE</scope>
    <source>
        <strain evidence="10">NBRC 107569</strain>
    </source>
</reference>
<proteinExistence type="inferred from homology"/>
<dbReference type="SUPFAM" id="SSF55205">
    <property type="entry name" value="EPT/RTPC-like"/>
    <property type="match status" value="1"/>
</dbReference>
<feature type="binding site" evidence="8">
    <location>
        <position position="38"/>
    </location>
    <ligand>
        <name>3-phosphoshikimate</name>
        <dbReference type="ChEBI" id="CHEBI:145989"/>
    </ligand>
</feature>
<keyword evidence="5 8" id="KW-0808">Transferase</keyword>
<feature type="binding site" evidence="8">
    <location>
        <position position="396"/>
    </location>
    <ligand>
        <name>phosphoenolpyruvate</name>
        <dbReference type="ChEBI" id="CHEBI:58702"/>
    </ligand>
</feature>
<comment type="caution">
    <text evidence="8">Lacks conserved residue(s) required for the propagation of feature annotation.</text>
</comment>
<feature type="binding site" evidence="8">
    <location>
        <position position="182"/>
    </location>
    <ligand>
        <name>3-phosphoshikimate</name>
        <dbReference type="ChEBI" id="CHEBI:145989"/>
    </ligand>
</feature>
<keyword evidence="4 8" id="KW-0028">Amino-acid biosynthesis</keyword>
<comment type="subcellular location">
    <subcellularLocation>
        <location evidence="8">Cytoplasm</location>
    </subcellularLocation>
</comment>
<evidence type="ECO:0000259" key="9">
    <source>
        <dbReference type="Pfam" id="PF00275"/>
    </source>
</evidence>
<evidence type="ECO:0000256" key="3">
    <source>
        <dbReference type="ARBA" id="ARBA00022490"/>
    </source>
</evidence>
<evidence type="ECO:0000256" key="8">
    <source>
        <dbReference type="HAMAP-Rule" id="MF_00210"/>
    </source>
</evidence>
<feature type="binding site" evidence="8">
    <location>
        <position position="324"/>
    </location>
    <ligand>
        <name>3-phosphoshikimate</name>
        <dbReference type="ChEBI" id="CHEBI:145989"/>
    </ligand>
</feature>
<dbReference type="PROSITE" id="PS00885">
    <property type="entry name" value="EPSP_SYNTHASE_2"/>
    <property type="match status" value="1"/>
</dbReference>
<dbReference type="HAMAP" id="MF_00210">
    <property type="entry name" value="EPSP_synth"/>
    <property type="match status" value="1"/>
</dbReference>
<evidence type="ECO:0000256" key="5">
    <source>
        <dbReference type="ARBA" id="ARBA00022679"/>
    </source>
</evidence>
<dbReference type="Proteomes" id="UP000610966">
    <property type="component" value="Unassembled WGS sequence"/>
</dbReference>
<dbReference type="InterPro" id="IPR036968">
    <property type="entry name" value="Enolpyruvate_Tfrase_sf"/>
</dbReference>
<dbReference type="GO" id="GO:0009073">
    <property type="term" value="P:aromatic amino acid family biosynthetic process"/>
    <property type="evidence" value="ECO:0007669"/>
    <property type="project" value="UniProtKB-KW"/>
</dbReference>
<comment type="caution">
    <text evidence="10">The sequence shown here is derived from an EMBL/GenBank/DDBJ whole genome shotgun (WGS) entry which is preliminary data.</text>
</comment>
<keyword evidence="11" id="KW-1185">Reference proteome</keyword>
<name>A0A8J3RCK7_9ACTN</name>
<comment type="subunit">
    <text evidence="8">Monomer.</text>
</comment>
<dbReference type="InterPro" id="IPR013792">
    <property type="entry name" value="RNA3'P_cycl/enolpyr_Trfase_a/b"/>
</dbReference>
<feature type="binding site" evidence="8">
    <location>
        <position position="33"/>
    </location>
    <ligand>
        <name>phosphoenolpyruvate</name>
        <dbReference type="ChEBI" id="CHEBI:58702"/>
    </ligand>
</feature>
<feature type="binding site" evidence="8">
    <location>
        <position position="209"/>
    </location>
    <ligand>
        <name>3-phosphoshikimate</name>
        <dbReference type="ChEBI" id="CHEBI:145989"/>
    </ligand>
</feature>
<dbReference type="Gene3D" id="3.65.10.10">
    <property type="entry name" value="Enolpyruvate transferase domain"/>
    <property type="match status" value="2"/>
</dbReference>
<dbReference type="InterPro" id="IPR006264">
    <property type="entry name" value="EPSP_synthase"/>
</dbReference>
<feature type="binding site" evidence="8">
    <location>
        <position position="33"/>
    </location>
    <ligand>
        <name>3-phosphoshikimate</name>
        <dbReference type="ChEBI" id="CHEBI:145989"/>
    </ligand>
</feature>
<feature type="binding site" evidence="8">
    <location>
        <position position="181"/>
    </location>
    <ligand>
        <name>3-phosphoshikimate</name>
        <dbReference type="ChEBI" id="CHEBI:145989"/>
    </ligand>
</feature>
<dbReference type="FunFam" id="3.65.10.10:FF:000012">
    <property type="entry name" value="Pentafunctional AROM polypeptide"/>
    <property type="match status" value="1"/>
</dbReference>
<evidence type="ECO:0000256" key="6">
    <source>
        <dbReference type="ARBA" id="ARBA00023141"/>
    </source>
</evidence>
<evidence type="ECO:0000256" key="4">
    <source>
        <dbReference type="ARBA" id="ARBA00022605"/>
    </source>
</evidence>
<organism evidence="10 11">
    <name type="scientific">Sphaerimonospora thailandensis</name>
    <dbReference type="NCBI Taxonomy" id="795644"/>
    <lineage>
        <taxon>Bacteria</taxon>
        <taxon>Bacillati</taxon>
        <taxon>Actinomycetota</taxon>
        <taxon>Actinomycetes</taxon>
        <taxon>Streptosporangiales</taxon>
        <taxon>Streptosporangiaceae</taxon>
        <taxon>Sphaerimonospora</taxon>
    </lineage>
</organism>
<evidence type="ECO:0000256" key="7">
    <source>
        <dbReference type="ARBA" id="ARBA00044633"/>
    </source>
</evidence>
<feature type="active site" description="Proton acceptor" evidence="8">
    <location>
        <position position="324"/>
    </location>
</feature>
<feature type="binding site" evidence="8">
    <location>
        <position position="355"/>
    </location>
    <ligand>
        <name>phosphoenolpyruvate</name>
        <dbReference type="ChEBI" id="CHEBI:58702"/>
    </ligand>
</feature>
<evidence type="ECO:0000256" key="2">
    <source>
        <dbReference type="ARBA" id="ARBA00009948"/>
    </source>
</evidence>
<feature type="domain" description="Enolpyruvate transferase" evidence="9">
    <location>
        <begin position="21"/>
        <end position="430"/>
    </location>
</feature>
<feature type="binding site" evidence="8">
    <location>
        <position position="107"/>
    </location>
    <ligand>
        <name>phosphoenolpyruvate</name>
        <dbReference type="ChEBI" id="CHEBI:58702"/>
    </ligand>
</feature>
<keyword evidence="3 8" id="KW-0963">Cytoplasm</keyword>
<dbReference type="PIRSF" id="PIRSF000505">
    <property type="entry name" value="EPSPS"/>
    <property type="match status" value="1"/>
</dbReference>
<feature type="binding site" evidence="8">
    <location>
        <position position="183"/>
    </location>
    <ligand>
        <name>phosphoenolpyruvate</name>
        <dbReference type="ChEBI" id="CHEBI:58702"/>
    </ligand>
</feature>
<evidence type="ECO:0000256" key="1">
    <source>
        <dbReference type="ARBA" id="ARBA00004811"/>
    </source>
</evidence>
<feature type="binding site" evidence="8">
    <location>
        <position position="351"/>
    </location>
    <ligand>
        <name>3-phosphoshikimate</name>
        <dbReference type="ChEBI" id="CHEBI:145989"/>
    </ligand>
</feature>
<feature type="binding site" evidence="8">
    <location>
        <position position="135"/>
    </location>
    <ligand>
        <name>phosphoenolpyruvate</name>
        <dbReference type="ChEBI" id="CHEBI:58702"/>
    </ligand>
</feature>